<feature type="compositionally biased region" description="Basic residues" evidence="1">
    <location>
        <begin position="77"/>
        <end position="98"/>
    </location>
</feature>
<sequence length="98" mass="11280">MPYNGNTGIQKELLDKLVKKQEGNLNQVTLARLVNKQKGNLNQVTLARLVNKQKGNLKQVKLVKKILSGQTEGGRRYTSRHSKKQKQKKRHLTKKHRV</sequence>
<feature type="region of interest" description="Disordered" evidence="1">
    <location>
        <begin position="69"/>
        <end position="98"/>
    </location>
</feature>
<reference evidence="2" key="1">
    <citation type="journal article" date="2020" name="Nature">
        <title>Giant virus diversity and host interactions through global metagenomics.</title>
        <authorList>
            <person name="Schulz F."/>
            <person name="Roux S."/>
            <person name="Paez-Espino D."/>
            <person name="Jungbluth S."/>
            <person name="Walsh D.A."/>
            <person name="Denef V.J."/>
            <person name="McMahon K.D."/>
            <person name="Konstantinidis K.T."/>
            <person name="Eloe-Fadrosh E.A."/>
            <person name="Kyrpides N.C."/>
            <person name="Woyke T."/>
        </authorList>
    </citation>
    <scope>NUCLEOTIDE SEQUENCE</scope>
    <source>
        <strain evidence="2">GVMAG-M-3300023174-60</strain>
    </source>
</reference>
<evidence type="ECO:0000256" key="1">
    <source>
        <dbReference type="SAM" id="MobiDB-lite"/>
    </source>
</evidence>
<protein>
    <submittedName>
        <fullName evidence="2">Uncharacterized protein</fullName>
    </submittedName>
</protein>
<dbReference type="EMBL" id="MN739677">
    <property type="protein sequence ID" value="QHT20131.1"/>
    <property type="molecule type" value="Genomic_DNA"/>
</dbReference>
<name>A0A6C0DUI6_9ZZZZ</name>
<proteinExistence type="predicted"/>
<accession>A0A6C0DUI6</accession>
<dbReference type="AlphaFoldDB" id="A0A6C0DUI6"/>
<evidence type="ECO:0000313" key="2">
    <source>
        <dbReference type="EMBL" id="QHT20131.1"/>
    </source>
</evidence>
<organism evidence="2">
    <name type="scientific">viral metagenome</name>
    <dbReference type="NCBI Taxonomy" id="1070528"/>
    <lineage>
        <taxon>unclassified sequences</taxon>
        <taxon>metagenomes</taxon>
        <taxon>organismal metagenomes</taxon>
    </lineage>
</organism>